<dbReference type="GO" id="GO:0019843">
    <property type="term" value="F:rRNA binding"/>
    <property type="evidence" value="ECO:0007669"/>
    <property type="project" value="UniProtKB-UniRule"/>
</dbReference>
<dbReference type="GO" id="GO:0003735">
    <property type="term" value="F:structural constituent of ribosome"/>
    <property type="evidence" value="ECO:0007669"/>
    <property type="project" value="InterPro"/>
</dbReference>
<dbReference type="SUPFAM" id="SSF55282">
    <property type="entry name" value="RL5-like"/>
    <property type="match status" value="1"/>
</dbReference>
<comment type="caution">
    <text evidence="9">The sequence shown here is derived from an EMBL/GenBank/DDBJ whole genome shotgun (WGS) entry which is preliminary data.</text>
</comment>
<keyword evidence="2 5" id="KW-0689">Ribosomal protein</keyword>
<dbReference type="FunFam" id="3.30.1440.10:FF:000001">
    <property type="entry name" value="50S ribosomal protein L5"/>
    <property type="match status" value="1"/>
</dbReference>
<dbReference type="PANTHER" id="PTHR11994">
    <property type="entry name" value="60S RIBOSOMAL PROTEIN L11-RELATED"/>
    <property type="match status" value="1"/>
</dbReference>
<dbReference type="InterPro" id="IPR020930">
    <property type="entry name" value="Ribosomal_uL5_bac-type"/>
</dbReference>
<keyword evidence="3 5" id="KW-0687">Ribonucleoprotein</keyword>
<proteinExistence type="inferred from homology"/>
<reference evidence="9 10" key="1">
    <citation type="journal article" date="2015" name="Nature">
        <title>rRNA introns, odd ribosomes, and small enigmatic genomes across a large radiation of phyla.</title>
        <authorList>
            <person name="Brown C.T."/>
            <person name="Hug L.A."/>
            <person name="Thomas B.C."/>
            <person name="Sharon I."/>
            <person name="Castelle C.J."/>
            <person name="Singh A."/>
            <person name="Wilkins M.J."/>
            <person name="Williams K.H."/>
            <person name="Banfield J.F."/>
        </authorList>
    </citation>
    <scope>NUCLEOTIDE SEQUENCE [LARGE SCALE GENOMIC DNA]</scope>
</reference>
<dbReference type="InterPro" id="IPR022803">
    <property type="entry name" value="Ribosomal_uL5_dom_sf"/>
</dbReference>
<dbReference type="GO" id="GO:0005840">
    <property type="term" value="C:ribosome"/>
    <property type="evidence" value="ECO:0007669"/>
    <property type="project" value="UniProtKB-KW"/>
</dbReference>
<comment type="function">
    <text evidence="5">This is 1 of the proteins that bind and probably mediate the attachment of the 5S RNA into the large ribosomal subunit, where it forms part of the central protuberance. In the 70S ribosome it contacts protein S13 of the 30S subunit (bridge B1b), connecting the 2 subunits; this bridge is implicated in subunit movement. Contacts the P site tRNA; the 5S rRNA and some of its associated proteins might help stabilize positioning of ribosome-bound tRNAs.</text>
</comment>
<dbReference type="PIRSF" id="PIRSF002161">
    <property type="entry name" value="Ribosomal_L5"/>
    <property type="match status" value="1"/>
</dbReference>
<evidence type="ECO:0000313" key="9">
    <source>
        <dbReference type="EMBL" id="KKR72690.1"/>
    </source>
</evidence>
<dbReference type="Gene3D" id="3.30.1440.10">
    <property type="match status" value="1"/>
</dbReference>
<accession>A0A0G0VLB8</accession>
<evidence type="ECO:0000259" key="7">
    <source>
        <dbReference type="Pfam" id="PF00281"/>
    </source>
</evidence>
<dbReference type="Pfam" id="PF00281">
    <property type="entry name" value="Ribosomal_L5"/>
    <property type="match status" value="1"/>
</dbReference>
<comment type="subunit">
    <text evidence="5">Part of the 50S ribosomal subunit; part of the 5S rRNA/L5/L18/L25 subcomplex. Contacts the 5S rRNA and the P site tRNA. Forms a bridge to the 30S subunit in the 70S ribosome.</text>
</comment>
<dbReference type="GO" id="GO:1990904">
    <property type="term" value="C:ribonucleoprotein complex"/>
    <property type="evidence" value="ECO:0007669"/>
    <property type="project" value="UniProtKB-KW"/>
</dbReference>
<keyword evidence="5" id="KW-0699">rRNA-binding</keyword>
<feature type="domain" description="Large ribosomal subunit protein uL5 N-terminal" evidence="7">
    <location>
        <begin position="23"/>
        <end position="79"/>
    </location>
</feature>
<name>A0A0G0VLB8_9BACT</name>
<evidence type="ECO:0000256" key="5">
    <source>
        <dbReference type="HAMAP-Rule" id="MF_01333"/>
    </source>
</evidence>
<dbReference type="InterPro" id="IPR002132">
    <property type="entry name" value="Ribosomal_uL5"/>
</dbReference>
<keyword evidence="5" id="KW-0820">tRNA-binding</keyword>
<organism evidence="9 10">
    <name type="scientific">Candidatus Roizmanbacteria bacterium GW2011_GWB1_40_7</name>
    <dbReference type="NCBI Taxonomy" id="1618482"/>
    <lineage>
        <taxon>Bacteria</taxon>
        <taxon>Candidatus Roizmaniibacteriota</taxon>
    </lineage>
</organism>
<evidence type="ECO:0000256" key="1">
    <source>
        <dbReference type="ARBA" id="ARBA00008553"/>
    </source>
</evidence>
<evidence type="ECO:0000256" key="2">
    <source>
        <dbReference type="ARBA" id="ARBA00022980"/>
    </source>
</evidence>
<evidence type="ECO:0000259" key="8">
    <source>
        <dbReference type="Pfam" id="PF00673"/>
    </source>
</evidence>
<sequence>MTLLQTYRSETIPALSKELSIANVHMVPKVKKIIVNMGLGEALKDKKIIDKMAEQLALITGQKPKVTRATKSISAFKLRAGMPIGLKVTLRGKRMYEFLERLIKIVLPRVRDFRGINAGTFDGHGNISIGFSEMIVFPEVNFESLDKIRGLEVVIVTTATDDKQGKVLLEKMGMPFQKHTG</sequence>
<dbReference type="InterPro" id="IPR031310">
    <property type="entry name" value="Ribosomal_uL5_N"/>
</dbReference>
<dbReference type="PATRIC" id="fig|1618482.3.peg.177"/>
<evidence type="ECO:0000256" key="3">
    <source>
        <dbReference type="ARBA" id="ARBA00023274"/>
    </source>
</evidence>
<gene>
    <name evidence="5" type="primary">rplE</name>
    <name evidence="9" type="ORF">UU14_C0003G0053</name>
</gene>
<feature type="domain" description="Large ribosomal subunit protein uL5 C-terminal" evidence="8">
    <location>
        <begin position="83"/>
        <end position="176"/>
    </location>
</feature>
<dbReference type="GO" id="GO:0006412">
    <property type="term" value="P:translation"/>
    <property type="evidence" value="ECO:0007669"/>
    <property type="project" value="UniProtKB-UniRule"/>
</dbReference>
<dbReference type="InterPro" id="IPR031309">
    <property type="entry name" value="Ribosomal_uL5_C"/>
</dbReference>
<evidence type="ECO:0000313" key="10">
    <source>
        <dbReference type="Proteomes" id="UP000034664"/>
    </source>
</evidence>
<evidence type="ECO:0000256" key="6">
    <source>
        <dbReference type="RuleBase" id="RU003930"/>
    </source>
</evidence>
<comment type="similarity">
    <text evidence="1 5 6">Belongs to the universal ribosomal protein uL5 family.</text>
</comment>
<dbReference type="EMBL" id="LBZM01000003">
    <property type="protein sequence ID" value="KKR72690.1"/>
    <property type="molecule type" value="Genomic_DNA"/>
</dbReference>
<dbReference type="Pfam" id="PF00673">
    <property type="entry name" value="Ribosomal_L5_C"/>
    <property type="match status" value="1"/>
</dbReference>
<keyword evidence="5" id="KW-0694">RNA-binding</keyword>
<dbReference type="GO" id="GO:0000049">
    <property type="term" value="F:tRNA binding"/>
    <property type="evidence" value="ECO:0007669"/>
    <property type="project" value="UniProtKB-UniRule"/>
</dbReference>
<dbReference type="NCBIfam" id="NF000585">
    <property type="entry name" value="PRK00010.1"/>
    <property type="match status" value="1"/>
</dbReference>
<dbReference type="Proteomes" id="UP000034664">
    <property type="component" value="Unassembled WGS sequence"/>
</dbReference>
<protein>
    <recommendedName>
        <fullName evidence="4 5">Large ribosomal subunit protein uL5</fullName>
    </recommendedName>
</protein>
<dbReference type="HAMAP" id="MF_01333_B">
    <property type="entry name" value="Ribosomal_uL5_B"/>
    <property type="match status" value="1"/>
</dbReference>
<evidence type="ECO:0000256" key="4">
    <source>
        <dbReference type="ARBA" id="ARBA00035245"/>
    </source>
</evidence>
<dbReference type="AlphaFoldDB" id="A0A0G0VLB8"/>